<name>A0A644YP16_9ZZZZ</name>
<dbReference type="AlphaFoldDB" id="A0A644YP16"/>
<reference evidence="1" key="1">
    <citation type="submission" date="2019-08" db="EMBL/GenBank/DDBJ databases">
        <authorList>
            <person name="Kucharzyk K."/>
            <person name="Murdoch R.W."/>
            <person name="Higgins S."/>
            <person name="Loffler F."/>
        </authorList>
    </citation>
    <scope>NUCLEOTIDE SEQUENCE</scope>
</reference>
<proteinExistence type="predicted"/>
<organism evidence="1">
    <name type="scientific">bioreactor metagenome</name>
    <dbReference type="NCBI Taxonomy" id="1076179"/>
    <lineage>
        <taxon>unclassified sequences</taxon>
        <taxon>metagenomes</taxon>
        <taxon>ecological metagenomes</taxon>
    </lineage>
</organism>
<dbReference type="EMBL" id="VSSQ01005724">
    <property type="protein sequence ID" value="MPM30200.1"/>
    <property type="molecule type" value="Genomic_DNA"/>
</dbReference>
<evidence type="ECO:0000313" key="1">
    <source>
        <dbReference type="EMBL" id="MPM30200.1"/>
    </source>
</evidence>
<gene>
    <name evidence="1" type="ORF">SDC9_76748</name>
</gene>
<sequence length="107" mass="12374">MAIKALYDYNYPSRSAQALYGDNMMVHLWQKDDLWFSSPACLLVPKNMTWKDFYQTQFLPYVSANPHTTGEESYAWSLVDRAFTPQDDSTLEELGVQHKNTLGFARV</sequence>
<comment type="caution">
    <text evidence="1">The sequence shown here is derived from an EMBL/GenBank/DDBJ whole genome shotgun (WGS) entry which is preliminary data.</text>
</comment>
<accession>A0A644YP16</accession>
<protein>
    <submittedName>
        <fullName evidence="1">Uncharacterized protein</fullName>
    </submittedName>
</protein>
<dbReference type="Gene3D" id="3.10.20.560">
    <property type="entry name" value="Phenol hydroxylase"/>
    <property type="match status" value="1"/>
</dbReference>
<dbReference type="InterPro" id="IPR043010">
    <property type="entry name" value="Phenol_hydroxylase_sf"/>
</dbReference>